<sequence>MPVRAIFELPEGFDQLVIDEKDLEITTSNKEKEEVEKLLKQSEEECNNLKGSLDKLAEMNY</sequence>
<organism evidence="2 3">
    <name type="scientific">Brachionus plicatilis</name>
    <name type="common">Marine rotifer</name>
    <name type="synonym">Brachionus muelleri</name>
    <dbReference type="NCBI Taxonomy" id="10195"/>
    <lineage>
        <taxon>Eukaryota</taxon>
        <taxon>Metazoa</taxon>
        <taxon>Spiralia</taxon>
        <taxon>Gnathifera</taxon>
        <taxon>Rotifera</taxon>
        <taxon>Eurotatoria</taxon>
        <taxon>Monogononta</taxon>
        <taxon>Pseudotrocha</taxon>
        <taxon>Ploima</taxon>
        <taxon>Brachionidae</taxon>
        <taxon>Brachionus</taxon>
    </lineage>
</organism>
<protein>
    <submittedName>
        <fullName evidence="2">Uncharacterized protein</fullName>
    </submittedName>
</protein>
<evidence type="ECO:0000313" key="2">
    <source>
        <dbReference type="EMBL" id="RNA04731.1"/>
    </source>
</evidence>
<accession>A0A3M7Q145</accession>
<reference evidence="2 3" key="1">
    <citation type="journal article" date="2018" name="Sci. Rep.">
        <title>Genomic signatures of local adaptation to the degree of environmental predictability in rotifers.</title>
        <authorList>
            <person name="Franch-Gras L."/>
            <person name="Hahn C."/>
            <person name="Garcia-Roger E.M."/>
            <person name="Carmona M.J."/>
            <person name="Serra M."/>
            <person name="Gomez A."/>
        </authorList>
    </citation>
    <scope>NUCLEOTIDE SEQUENCE [LARGE SCALE GENOMIC DNA]</scope>
    <source>
        <strain evidence="2">HYR1</strain>
    </source>
</reference>
<evidence type="ECO:0000313" key="3">
    <source>
        <dbReference type="Proteomes" id="UP000276133"/>
    </source>
</evidence>
<name>A0A3M7Q145_BRAPC</name>
<proteinExistence type="predicted"/>
<dbReference type="AlphaFoldDB" id="A0A3M7Q145"/>
<evidence type="ECO:0000256" key="1">
    <source>
        <dbReference type="SAM" id="Coils"/>
    </source>
</evidence>
<comment type="caution">
    <text evidence="2">The sequence shown here is derived from an EMBL/GenBank/DDBJ whole genome shotgun (WGS) entry which is preliminary data.</text>
</comment>
<keyword evidence="3" id="KW-1185">Reference proteome</keyword>
<feature type="coiled-coil region" evidence="1">
    <location>
        <begin position="25"/>
        <end position="59"/>
    </location>
</feature>
<dbReference type="EMBL" id="REGN01007988">
    <property type="protein sequence ID" value="RNA04731.1"/>
    <property type="molecule type" value="Genomic_DNA"/>
</dbReference>
<keyword evidence="1" id="KW-0175">Coiled coil</keyword>
<dbReference type="Proteomes" id="UP000276133">
    <property type="component" value="Unassembled WGS sequence"/>
</dbReference>
<gene>
    <name evidence="2" type="ORF">BpHYR1_017316</name>
</gene>